<evidence type="ECO:0000256" key="7">
    <source>
        <dbReference type="SAM" id="Coils"/>
    </source>
</evidence>
<keyword evidence="12" id="KW-1185">Reference proteome</keyword>
<dbReference type="Pfam" id="PF06429">
    <property type="entry name" value="Flg_bbr_C"/>
    <property type="match status" value="1"/>
</dbReference>
<sequence length="704" mass="72699">MSLSLIMNTSTSGMMAAQTQLRVVSDNVANVNTPGYVRKIADQVSVTTQGIGTGADIARVRLATDKFLQAASLNASSEAARQGVRYELYDRIQSLFGDPGGTSSFFAQVDDVFAAFTSLAEEPTSTPRRQDALYKAQAVFDEASRISTQIQAARADADQRLHGAVDEVNDLLKQIEALNDEIAKSKAVSGDASGAESAQAALLGQLGELMDIRISVRDLGGVTVRTGAGTVLAGQGYATLEYGYSGDIQPETTFGDIYITEPRGVRRTLMDDLNSGEMKGLIELRDSDAPAAAERLAELMSKVADELNRAHNANTAAPPPKTLTGKNVGQTFESAIAGFTGASSVVVTNGSGVVQARADIVFSGGTMTVNGVAATPATFLATLNAQLGGAATASFTNGALTLEAAGANGVAVVDDATTPSNKVGRGFSHFFGLNDLVSTTAPSVYDTGLTSASAHGFPAGETITFRFNAENGALLRDVEVSIPAGGDMASLLAQLNSPVTGVGRFGSFSLDANGALSFTPQPGASYRLSVAQDRTEQVPSGVSLSALFGIGGGTRASRADSFSVRADILRNPASLALAEMDPAAGVGALAVSAGDGRGAQRLSQASQNNIRFDAAGGSVGGVLSVSRYASELSGDIGGRAASMKRQSEAAAAVFDEAKSRQVAQEGVNLDEELVLLTTYQQAFNASARMIQAAREMYDTLLGMV</sequence>
<reference evidence="11 12" key="1">
    <citation type="submission" date="2024-09" db="EMBL/GenBank/DDBJ databases">
        <authorList>
            <person name="Sun Q."/>
            <person name="Mori K."/>
        </authorList>
    </citation>
    <scope>NUCLEOTIDE SEQUENCE [LARGE SCALE GENOMIC DNA]</scope>
    <source>
        <strain evidence="11 12">NCAIM B.02621</strain>
    </source>
</reference>
<comment type="subcellular location">
    <subcellularLocation>
        <location evidence="1">Bacterial flagellum basal body</location>
    </subcellularLocation>
    <subcellularLocation>
        <location evidence="2">Secreted</location>
    </subcellularLocation>
</comment>
<dbReference type="InterPro" id="IPR002371">
    <property type="entry name" value="FlgK"/>
</dbReference>
<comment type="caution">
    <text evidence="11">The sequence shown here is derived from an EMBL/GenBank/DDBJ whole genome shotgun (WGS) entry which is preliminary data.</text>
</comment>
<dbReference type="PROSITE" id="PS00588">
    <property type="entry name" value="FLAGELLA_BB_ROD"/>
    <property type="match status" value="1"/>
</dbReference>
<dbReference type="PANTHER" id="PTHR30033:SF1">
    <property type="entry name" value="FLAGELLAR HOOK-ASSOCIATED PROTEIN 1"/>
    <property type="match status" value="1"/>
</dbReference>
<dbReference type="Proteomes" id="UP001589906">
    <property type="component" value="Unassembled WGS sequence"/>
</dbReference>
<dbReference type="InterPro" id="IPR010930">
    <property type="entry name" value="Flg_bb/hook_C_dom"/>
</dbReference>
<dbReference type="PANTHER" id="PTHR30033">
    <property type="entry name" value="FLAGELLAR HOOK-ASSOCIATED PROTEIN 1"/>
    <property type="match status" value="1"/>
</dbReference>
<evidence type="ECO:0000313" key="11">
    <source>
        <dbReference type="EMBL" id="MFC0633086.1"/>
    </source>
</evidence>
<dbReference type="InterPro" id="IPR001444">
    <property type="entry name" value="Flag_bb_rod_N"/>
</dbReference>
<dbReference type="InterPro" id="IPR053927">
    <property type="entry name" value="FlgK_helical"/>
</dbReference>
<dbReference type="Pfam" id="PF00460">
    <property type="entry name" value="Flg_bb_rod"/>
    <property type="match status" value="1"/>
</dbReference>
<keyword evidence="5" id="KW-0964">Secreted</keyword>
<evidence type="ECO:0000259" key="8">
    <source>
        <dbReference type="Pfam" id="PF00460"/>
    </source>
</evidence>
<feature type="domain" description="Flagellar hook-associated protein FlgK helical" evidence="10">
    <location>
        <begin position="90"/>
        <end position="315"/>
    </location>
</feature>
<keyword evidence="7" id="KW-0175">Coiled coil</keyword>
<proteinExistence type="inferred from homology"/>
<dbReference type="PRINTS" id="PR01005">
    <property type="entry name" value="FLGHOOKAP1"/>
</dbReference>
<evidence type="ECO:0000256" key="4">
    <source>
        <dbReference type="ARBA" id="ARBA00016244"/>
    </source>
</evidence>
<organism evidence="11 12">
    <name type="scientific">Brevundimonas balnearis</name>
    <dbReference type="NCBI Taxonomy" id="1572858"/>
    <lineage>
        <taxon>Bacteria</taxon>
        <taxon>Pseudomonadati</taxon>
        <taxon>Pseudomonadota</taxon>
        <taxon>Alphaproteobacteria</taxon>
        <taxon>Caulobacterales</taxon>
        <taxon>Caulobacteraceae</taxon>
        <taxon>Brevundimonas</taxon>
    </lineage>
</organism>
<evidence type="ECO:0000313" key="12">
    <source>
        <dbReference type="Proteomes" id="UP001589906"/>
    </source>
</evidence>
<protein>
    <recommendedName>
        <fullName evidence="4">Flagellar hook-associated protein 1</fullName>
    </recommendedName>
</protein>
<gene>
    <name evidence="11" type="primary">flgK</name>
    <name evidence="11" type="ORF">ACFFGE_04230</name>
</gene>
<feature type="domain" description="Flagellar basal-body/hook protein C-terminal" evidence="9">
    <location>
        <begin position="665"/>
        <end position="702"/>
    </location>
</feature>
<dbReference type="NCBIfam" id="TIGR02492">
    <property type="entry name" value="flgK_ends"/>
    <property type="match status" value="1"/>
</dbReference>
<dbReference type="RefSeq" id="WP_376834605.1">
    <property type="nucleotide sequence ID" value="NZ_JBHLSW010000003.1"/>
</dbReference>
<feature type="domain" description="Flagellar basal body rod protein N-terminal" evidence="8">
    <location>
        <begin position="7"/>
        <end position="36"/>
    </location>
</feature>
<feature type="coiled-coil region" evidence="7">
    <location>
        <begin position="161"/>
        <end position="188"/>
    </location>
</feature>
<evidence type="ECO:0000256" key="3">
    <source>
        <dbReference type="ARBA" id="ARBA00009677"/>
    </source>
</evidence>
<accession>A0ABV6R0U3</accession>
<evidence type="ECO:0000256" key="6">
    <source>
        <dbReference type="ARBA" id="ARBA00023143"/>
    </source>
</evidence>
<dbReference type="SUPFAM" id="SSF64518">
    <property type="entry name" value="Phase 1 flagellin"/>
    <property type="match status" value="2"/>
</dbReference>
<keyword evidence="11" id="KW-0966">Cell projection</keyword>
<keyword evidence="11" id="KW-0282">Flagellum</keyword>
<evidence type="ECO:0000259" key="10">
    <source>
        <dbReference type="Pfam" id="PF22638"/>
    </source>
</evidence>
<dbReference type="Pfam" id="PF22638">
    <property type="entry name" value="FlgK_D1"/>
    <property type="match status" value="1"/>
</dbReference>
<keyword evidence="11" id="KW-0969">Cilium</keyword>
<evidence type="ECO:0000256" key="5">
    <source>
        <dbReference type="ARBA" id="ARBA00022525"/>
    </source>
</evidence>
<keyword evidence="6" id="KW-0975">Bacterial flagellum</keyword>
<comment type="similarity">
    <text evidence="3">Belongs to the flagella basal body rod proteins family.</text>
</comment>
<name>A0ABV6R0U3_9CAUL</name>
<evidence type="ECO:0000256" key="1">
    <source>
        <dbReference type="ARBA" id="ARBA00004117"/>
    </source>
</evidence>
<dbReference type="EMBL" id="JBHLSW010000003">
    <property type="protein sequence ID" value="MFC0633086.1"/>
    <property type="molecule type" value="Genomic_DNA"/>
</dbReference>
<dbReference type="InterPro" id="IPR019776">
    <property type="entry name" value="Flagellar_basal_body_rod_CS"/>
</dbReference>
<evidence type="ECO:0000259" key="9">
    <source>
        <dbReference type="Pfam" id="PF06429"/>
    </source>
</evidence>
<evidence type="ECO:0000256" key="2">
    <source>
        <dbReference type="ARBA" id="ARBA00004613"/>
    </source>
</evidence>